<keyword evidence="13" id="KW-1185">Reference proteome</keyword>
<dbReference type="AlphaFoldDB" id="A0A5M6DDM6"/>
<keyword evidence="8" id="KW-0627">Porphyrin biosynthesis</keyword>
<evidence type="ECO:0000256" key="6">
    <source>
        <dbReference type="ARBA" id="ARBA00023027"/>
    </source>
</evidence>
<evidence type="ECO:0000313" key="12">
    <source>
        <dbReference type="EMBL" id="KAA5544199.1"/>
    </source>
</evidence>
<dbReference type="InterPro" id="IPR006367">
    <property type="entry name" value="Sirohaem_synthase_N"/>
</dbReference>
<evidence type="ECO:0000256" key="1">
    <source>
        <dbReference type="ARBA" id="ARBA00004141"/>
    </source>
</evidence>
<comment type="catalytic activity">
    <reaction evidence="9">
        <text>precorrin-2 + NAD(+) = sirohydrochlorin + NADH + 2 H(+)</text>
        <dbReference type="Rhea" id="RHEA:15613"/>
        <dbReference type="ChEBI" id="CHEBI:15378"/>
        <dbReference type="ChEBI" id="CHEBI:57540"/>
        <dbReference type="ChEBI" id="CHEBI:57945"/>
        <dbReference type="ChEBI" id="CHEBI:58351"/>
        <dbReference type="ChEBI" id="CHEBI:58827"/>
        <dbReference type="EC" id="1.3.1.76"/>
    </reaction>
</comment>
<dbReference type="Proteomes" id="UP000323426">
    <property type="component" value="Unassembled WGS sequence"/>
</dbReference>
<sequence>MKYVLTETEQKTSAAENHLFPVFLKLHDLHTLIVGGGFVGEEKLTAVLRNSPEATITLVAPEIRTEIIDLAAQYPKLTLIQKPFEETDLNGKDLVIAATNDKGVNTYVKQVARARKILANVADTPQECDFYLSSIVQKGNLKIAISTNGKSPTVAKRVKEVLNETFPPEMDSLLQNIERIRTTLTGDFAEKVKQLNAVTASLAPDVAPATPTPPVPPTAITTQKVPFIRHSWRYRVLIGFSAIALMILGHLLFSFIPLATIGGYAMEAAGSIESDILYFMLAGFIAQMIDGALGMAYGVSATTFLLSFGIPPAAVSASVHASEIFTSGVSGLMHLRFGNVNNKLFKTLLLPGVLGAILGAYILTSAEEYAHIIKPLVAIYTLVLGFIIIRKAIRRTIKKRKIRKMGLLAVTGGFLDSVGGGGWGPIVSSSLIASGRHPMYTIGSVNLTEFFVSFASSVTFITLIGFSHWQVVLGLVLGGTVAAPFAALIARRLPVKTMMIIVGLVVIILSLRNIYTSVF</sequence>
<dbReference type="InterPro" id="IPR028281">
    <property type="entry name" value="Sirohaem_synthase_central"/>
</dbReference>
<evidence type="ECO:0000256" key="8">
    <source>
        <dbReference type="ARBA" id="ARBA00023244"/>
    </source>
</evidence>
<evidence type="ECO:0000256" key="7">
    <source>
        <dbReference type="ARBA" id="ARBA00023136"/>
    </source>
</evidence>
<evidence type="ECO:0000256" key="9">
    <source>
        <dbReference type="ARBA" id="ARBA00047561"/>
    </source>
</evidence>
<comment type="similarity">
    <text evidence="10">Belongs to the 4-toluene sulfonate uptake permease (TSUP) (TC 2.A.102) family.</text>
</comment>
<keyword evidence="5" id="KW-0560">Oxidoreductase</keyword>
<dbReference type="Gene3D" id="3.40.50.720">
    <property type="entry name" value="NAD(P)-binding Rossmann-like Domain"/>
    <property type="match status" value="1"/>
</dbReference>
<proteinExistence type="inferred from homology"/>
<dbReference type="EMBL" id="VWSF01000011">
    <property type="protein sequence ID" value="KAA5544199.1"/>
    <property type="molecule type" value="Genomic_DNA"/>
</dbReference>
<feature type="transmembrane region" description="Helical" evidence="10">
    <location>
        <begin position="497"/>
        <end position="515"/>
    </location>
</feature>
<dbReference type="InterPro" id="IPR036291">
    <property type="entry name" value="NAD(P)-bd_dom_sf"/>
</dbReference>
<organism evidence="12 13">
    <name type="scientific">Adhaeribacter rhizoryzae</name>
    <dbReference type="NCBI Taxonomy" id="2607907"/>
    <lineage>
        <taxon>Bacteria</taxon>
        <taxon>Pseudomonadati</taxon>
        <taxon>Bacteroidota</taxon>
        <taxon>Cytophagia</taxon>
        <taxon>Cytophagales</taxon>
        <taxon>Hymenobacteraceae</taxon>
        <taxon>Adhaeribacter</taxon>
    </lineage>
</organism>
<keyword evidence="7 10" id="KW-0472">Membrane</keyword>
<dbReference type="SUPFAM" id="SSF51735">
    <property type="entry name" value="NAD(P)-binding Rossmann-fold domains"/>
    <property type="match status" value="1"/>
</dbReference>
<dbReference type="UniPathway" id="UPA00262">
    <property type="reaction ID" value="UER00222"/>
</dbReference>
<evidence type="ECO:0000256" key="2">
    <source>
        <dbReference type="ARBA" id="ARBA00005010"/>
    </source>
</evidence>
<dbReference type="GO" id="GO:0005886">
    <property type="term" value="C:plasma membrane"/>
    <property type="evidence" value="ECO:0007669"/>
    <property type="project" value="UniProtKB-SubCell"/>
</dbReference>
<comment type="pathway">
    <text evidence="2">Porphyrin-containing compound metabolism; siroheme biosynthesis; sirohydrochlorin from precorrin-2: step 1/1.</text>
</comment>
<evidence type="ECO:0000256" key="4">
    <source>
        <dbReference type="ARBA" id="ARBA00022989"/>
    </source>
</evidence>
<name>A0A5M6DDM6_9BACT</name>
<comment type="subcellular location">
    <subcellularLocation>
        <location evidence="10">Cell membrane</location>
        <topology evidence="10">Multi-pass membrane protein</topology>
    </subcellularLocation>
    <subcellularLocation>
        <location evidence="1">Membrane</location>
        <topology evidence="1">Multi-pass membrane protein</topology>
    </subcellularLocation>
</comment>
<feature type="transmembrane region" description="Helical" evidence="10">
    <location>
        <begin position="439"/>
        <end position="464"/>
    </location>
</feature>
<feature type="transmembrane region" description="Helical" evidence="10">
    <location>
        <begin position="405"/>
        <end position="427"/>
    </location>
</feature>
<keyword evidence="6" id="KW-0520">NAD</keyword>
<evidence type="ECO:0000313" key="13">
    <source>
        <dbReference type="Proteomes" id="UP000323426"/>
    </source>
</evidence>
<reference evidence="12 13" key="1">
    <citation type="submission" date="2019-09" db="EMBL/GenBank/DDBJ databases">
        <title>Genome sequence and assembly of Adhaeribacter sp.</title>
        <authorList>
            <person name="Chhetri G."/>
        </authorList>
    </citation>
    <scope>NUCLEOTIDE SEQUENCE [LARGE SCALE GENOMIC DNA]</scope>
    <source>
        <strain evidence="12 13">DK36</strain>
    </source>
</reference>
<dbReference type="NCBIfam" id="TIGR01470">
    <property type="entry name" value="cysG_Nterm"/>
    <property type="match status" value="1"/>
</dbReference>
<dbReference type="InterPro" id="IPR002781">
    <property type="entry name" value="TM_pro_TauE-like"/>
</dbReference>
<gene>
    <name evidence="12" type="ORF">F0145_14925</name>
</gene>
<evidence type="ECO:0000256" key="10">
    <source>
        <dbReference type="RuleBase" id="RU363041"/>
    </source>
</evidence>
<keyword evidence="3 10" id="KW-0812">Transmembrane</keyword>
<dbReference type="GO" id="GO:0043115">
    <property type="term" value="F:precorrin-2 dehydrogenase activity"/>
    <property type="evidence" value="ECO:0007669"/>
    <property type="project" value="UniProtKB-EC"/>
</dbReference>
<feature type="transmembrane region" description="Helical" evidence="10">
    <location>
        <begin position="471"/>
        <end position="491"/>
    </location>
</feature>
<feature type="transmembrane region" description="Helical" evidence="10">
    <location>
        <begin position="344"/>
        <end position="363"/>
    </location>
</feature>
<dbReference type="GO" id="GO:0019354">
    <property type="term" value="P:siroheme biosynthetic process"/>
    <property type="evidence" value="ECO:0007669"/>
    <property type="project" value="UniProtKB-UniPathway"/>
</dbReference>
<comment type="caution">
    <text evidence="12">The sequence shown here is derived from an EMBL/GenBank/DDBJ whole genome shotgun (WGS) entry which is preliminary data.</text>
</comment>
<dbReference type="InterPro" id="IPR028161">
    <property type="entry name" value="Met8-like"/>
</dbReference>
<evidence type="ECO:0000259" key="11">
    <source>
        <dbReference type="Pfam" id="PF14824"/>
    </source>
</evidence>
<keyword evidence="10" id="KW-1003">Cell membrane</keyword>
<feature type="transmembrane region" description="Helical" evidence="10">
    <location>
        <begin position="276"/>
        <end position="299"/>
    </location>
</feature>
<dbReference type="Gene3D" id="3.30.160.110">
    <property type="entry name" value="Siroheme synthase, domain 2"/>
    <property type="match status" value="1"/>
</dbReference>
<accession>A0A5M6DDM6</accession>
<protein>
    <recommendedName>
        <fullName evidence="10">Probable membrane transporter protein</fullName>
    </recommendedName>
</protein>
<dbReference type="SUPFAM" id="SSF75615">
    <property type="entry name" value="Siroheme synthase middle domains-like"/>
    <property type="match status" value="1"/>
</dbReference>
<keyword evidence="4 10" id="KW-1133">Transmembrane helix</keyword>
<dbReference type="PANTHER" id="PTHR35330:SF1">
    <property type="entry name" value="SIROHEME BIOSYNTHESIS PROTEIN MET8"/>
    <property type="match status" value="1"/>
</dbReference>
<evidence type="ECO:0000256" key="3">
    <source>
        <dbReference type="ARBA" id="ARBA00022692"/>
    </source>
</evidence>
<dbReference type="GO" id="GO:0004325">
    <property type="term" value="F:ferrochelatase activity"/>
    <property type="evidence" value="ECO:0007669"/>
    <property type="project" value="InterPro"/>
</dbReference>
<evidence type="ECO:0000256" key="5">
    <source>
        <dbReference type="ARBA" id="ARBA00023002"/>
    </source>
</evidence>
<dbReference type="Pfam" id="PF01925">
    <property type="entry name" value="TauE"/>
    <property type="match status" value="1"/>
</dbReference>
<feature type="transmembrane region" description="Helical" evidence="10">
    <location>
        <begin position="236"/>
        <end position="256"/>
    </location>
</feature>
<feature type="transmembrane region" description="Helical" evidence="10">
    <location>
        <begin position="369"/>
        <end position="393"/>
    </location>
</feature>
<feature type="domain" description="Siroheme synthase central" evidence="11">
    <location>
        <begin position="139"/>
        <end position="160"/>
    </location>
</feature>
<dbReference type="PANTHER" id="PTHR35330">
    <property type="entry name" value="SIROHEME BIOSYNTHESIS PROTEIN MET8"/>
    <property type="match status" value="1"/>
</dbReference>
<dbReference type="Pfam" id="PF13241">
    <property type="entry name" value="NAD_binding_7"/>
    <property type="match status" value="1"/>
</dbReference>
<dbReference type="Pfam" id="PF14824">
    <property type="entry name" value="Sirohm_synth_M"/>
    <property type="match status" value="1"/>
</dbReference>